<dbReference type="EMBL" id="JACOOX010000001">
    <property type="protein sequence ID" value="MBC5661378.1"/>
    <property type="molecule type" value="Genomic_DNA"/>
</dbReference>
<feature type="site" description="Important for substrate specificity" evidence="3">
    <location>
        <position position="15"/>
    </location>
</feature>
<dbReference type="PIRSF" id="PIRSF006305">
    <property type="entry name" value="Maf"/>
    <property type="match status" value="1"/>
</dbReference>
<accession>A0A8I0ACT6</accession>
<dbReference type="HAMAP" id="MF_00528">
    <property type="entry name" value="Maf"/>
    <property type="match status" value="1"/>
</dbReference>
<comment type="subcellular location">
    <subcellularLocation>
        <location evidence="3">Cytoplasm</location>
    </subcellularLocation>
</comment>
<comment type="function">
    <text evidence="3">Nucleoside triphosphate pyrophosphatase that hydrolyzes dTTP and UTP. May have a dual role in cell division arrest and in preventing the incorporation of modified nucleotides into cellular nucleic acids.</text>
</comment>
<dbReference type="Pfam" id="PF02545">
    <property type="entry name" value="Maf"/>
    <property type="match status" value="1"/>
</dbReference>
<dbReference type="InterPro" id="IPR003697">
    <property type="entry name" value="Maf-like"/>
</dbReference>
<keyword evidence="2 3" id="KW-0378">Hydrolase</keyword>
<feature type="site" description="Important for substrate specificity" evidence="3">
    <location>
        <position position="169"/>
    </location>
</feature>
<proteinExistence type="inferred from homology"/>
<organism evidence="4 5">
    <name type="scientific">Coprococcus hominis</name>
    <name type="common">ex Liu et al. 2022</name>
    <dbReference type="NCBI Taxonomy" id="2763039"/>
    <lineage>
        <taxon>Bacteria</taxon>
        <taxon>Bacillati</taxon>
        <taxon>Bacillota</taxon>
        <taxon>Clostridia</taxon>
        <taxon>Lachnospirales</taxon>
        <taxon>Lachnospiraceae</taxon>
        <taxon>Coprococcus</taxon>
    </lineage>
</organism>
<dbReference type="PANTHER" id="PTHR43213">
    <property type="entry name" value="BIFUNCTIONAL DTTP/UTP PYROPHOSPHATASE/METHYLTRANSFERASE PROTEIN-RELATED"/>
    <property type="match status" value="1"/>
</dbReference>
<dbReference type="SUPFAM" id="SSF52972">
    <property type="entry name" value="ITPase-like"/>
    <property type="match status" value="1"/>
</dbReference>
<dbReference type="PANTHER" id="PTHR43213:SF5">
    <property type="entry name" value="BIFUNCTIONAL DTTP_UTP PYROPHOSPHATASE_METHYLTRANSFERASE PROTEIN-RELATED"/>
    <property type="match status" value="1"/>
</dbReference>
<name>A0A8I0ACT6_9FIRM</name>
<reference evidence="4 5" key="1">
    <citation type="submission" date="2020-08" db="EMBL/GenBank/DDBJ databases">
        <title>Genome public.</title>
        <authorList>
            <person name="Liu C."/>
            <person name="Sun Q."/>
        </authorList>
    </citation>
    <scope>NUCLEOTIDE SEQUENCE [LARGE SCALE GENOMIC DNA]</scope>
    <source>
        <strain evidence="4 5">NSJ-10</strain>
    </source>
</reference>
<feature type="active site" description="Proton acceptor" evidence="3">
    <location>
        <position position="82"/>
    </location>
</feature>
<evidence type="ECO:0000256" key="1">
    <source>
        <dbReference type="ARBA" id="ARBA00001968"/>
    </source>
</evidence>
<evidence type="ECO:0000313" key="5">
    <source>
        <dbReference type="Proteomes" id="UP000615234"/>
    </source>
</evidence>
<evidence type="ECO:0000256" key="3">
    <source>
        <dbReference type="HAMAP-Rule" id="MF_00528"/>
    </source>
</evidence>
<gene>
    <name evidence="4" type="primary">maf</name>
    <name evidence="4" type="ORF">H8S09_00470</name>
</gene>
<evidence type="ECO:0000313" key="4">
    <source>
        <dbReference type="EMBL" id="MBC5661378.1"/>
    </source>
</evidence>
<dbReference type="Gene3D" id="3.90.950.10">
    <property type="match status" value="1"/>
</dbReference>
<comment type="caution">
    <text evidence="4">The sequence shown here is derived from an EMBL/GenBank/DDBJ whole genome shotgun (WGS) entry which is preliminary data.</text>
</comment>
<sequence length="205" mass="22788">MVTQIPIILASNSPRRKELLERAGYTFTVMPSDCDEATDIRFPKDMVMELAGRKAENVYKKVCTDRAGTEAETQPFIVIGSDTVVALNGRILGKPVDYDDAYNTLNSLSGQTHNVYTGVSIMYYDGEKCRTKTFYENTEVTFYPMTHEEITGYLATGDPFDKAGSYGIQTQGGLFVKGIKGSYDNVVGLPLSRLYHELNEMLCGQ</sequence>
<protein>
    <recommendedName>
        <fullName evidence="3">dTTP/UTP pyrophosphatase</fullName>
        <shortName evidence="3">dTTPase/UTPase</shortName>
        <ecNumber evidence="3">3.6.1.9</ecNumber>
    </recommendedName>
    <alternativeName>
        <fullName evidence="3">Nucleoside triphosphate pyrophosphatase</fullName>
    </alternativeName>
    <alternativeName>
        <fullName evidence="3">Nucleotide pyrophosphatase</fullName>
        <shortName evidence="3">Nucleotide PPase</shortName>
    </alternativeName>
</protein>
<feature type="site" description="Important for substrate specificity" evidence="3">
    <location>
        <position position="83"/>
    </location>
</feature>
<keyword evidence="3" id="KW-0546">Nucleotide metabolism</keyword>
<dbReference type="CDD" id="cd00555">
    <property type="entry name" value="Maf"/>
    <property type="match status" value="1"/>
</dbReference>
<keyword evidence="3" id="KW-0963">Cytoplasm</keyword>
<comment type="similarity">
    <text evidence="3">Belongs to the Maf family. YhdE subfamily.</text>
</comment>
<comment type="cofactor">
    <cofactor evidence="1 3">
        <name>a divalent metal cation</name>
        <dbReference type="ChEBI" id="CHEBI:60240"/>
    </cofactor>
</comment>
<dbReference type="Proteomes" id="UP000615234">
    <property type="component" value="Unassembled WGS sequence"/>
</dbReference>
<dbReference type="EC" id="3.6.1.9" evidence="3"/>
<dbReference type="GO" id="GO:0005737">
    <property type="term" value="C:cytoplasm"/>
    <property type="evidence" value="ECO:0007669"/>
    <property type="project" value="UniProtKB-SubCell"/>
</dbReference>
<dbReference type="AlphaFoldDB" id="A0A8I0ACT6"/>
<dbReference type="RefSeq" id="WP_117808040.1">
    <property type="nucleotide sequence ID" value="NZ_JACOOX010000001.1"/>
</dbReference>
<keyword evidence="5" id="KW-1185">Reference proteome</keyword>
<comment type="catalytic activity">
    <reaction evidence="3">
        <text>dTTP + H2O = dTMP + diphosphate + H(+)</text>
        <dbReference type="Rhea" id="RHEA:28534"/>
        <dbReference type="ChEBI" id="CHEBI:15377"/>
        <dbReference type="ChEBI" id="CHEBI:15378"/>
        <dbReference type="ChEBI" id="CHEBI:33019"/>
        <dbReference type="ChEBI" id="CHEBI:37568"/>
        <dbReference type="ChEBI" id="CHEBI:63528"/>
        <dbReference type="EC" id="3.6.1.9"/>
    </reaction>
</comment>
<dbReference type="GO" id="GO:0009117">
    <property type="term" value="P:nucleotide metabolic process"/>
    <property type="evidence" value="ECO:0007669"/>
    <property type="project" value="UniProtKB-KW"/>
</dbReference>
<evidence type="ECO:0000256" key="2">
    <source>
        <dbReference type="ARBA" id="ARBA00022801"/>
    </source>
</evidence>
<comment type="catalytic activity">
    <reaction evidence="3">
        <text>UTP + H2O = UMP + diphosphate + H(+)</text>
        <dbReference type="Rhea" id="RHEA:29395"/>
        <dbReference type="ChEBI" id="CHEBI:15377"/>
        <dbReference type="ChEBI" id="CHEBI:15378"/>
        <dbReference type="ChEBI" id="CHEBI:33019"/>
        <dbReference type="ChEBI" id="CHEBI:46398"/>
        <dbReference type="ChEBI" id="CHEBI:57865"/>
        <dbReference type="EC" id="3.6.1.9"/>
    </reaction>
</comment>
<dbReference type="GO" id="GO:0047429">
    <property type="term" value="F:nucleoside triphosphate diphosphatase activity"/>
    <property type="evidence" value="ECO:0007669"/>
    <property type="project" value="UniProtKB-EC"/>
</dbReference>
<dbReference type="NCBIfam" id="TIGR00172">
    <property type="entry name" value="maf"/>
    <property type="match status" value="1"/>
</dbReference>
<dbReference type="InterPro" id="IPR029001">
    <property type="entry name" value="ITPase-like_fam"/>
</dbReference>
<comment type="caution">
    <text evidence="3">Lacks conserved residue(s) required for the propagation of feature annotation.</text>
</comment>